<keyword evidence="2" id="KW-0336">GPI-anchor</keyword>
<keyword evidence="8" id="KW-0449">Lipoprotein</keyword>
<evidence type="ECO:0000256" key="9">
    <source>
        <dbReference type="SAM" id="Phobius"/>
    </source>
</evidence>
<keyword evidence="12" id="KW-1185">Reference proteome</keyword>
<comment type="caution">
    <text evidence="11">The sequence shown here is derived from an EMBL/GenBank/DDBJ whole genome shotgun (WGS) entry which is preliminary data.</text>
</comment>
<protein>
    <recommendedName>
        <fullName evidence="13">Protein sleepless</fullName>
    </recommendedName>
</protein>
<evidence type="ECO:0000256" key="7">
    <source>
        <dbReference type="ARBA" id="ARBA00023180"/>
    </source>
</evidence>
<keyword evidence="3 9" id="KW-0812">Transmembrane</keyword>
<evidence type="ECO:0000256" key="1">
    <source>
        <dbReference type="ARBA" id="ARBA00004589"/>
    </source>
</evidence>
<feature type="signal peptide" evidence="10">
    <location>
        <begin position="1"/>
        <end position="22"/>
    </location>
</feature>
<feature type="transmembrane region" description="Helical" evidence="9">
    <location>
        <begin position="147"/>
        <end position="164"/>
    </location>
</feature>
<evidence type="ECO:0000313" key="11">
    <source>
        <dbReference type="EMBL" id="KAL1497284.1"/>
    </source>
</evidence>
<dbReference type="GO" id="GO:0098552">
    <property type="term" value="C:side of membrane"/>
    <property type="evidence" value="ECO:0007669"/>
    <property type="project" value="UniProtKB-KW"/>
</dbReference>
<dbReference type="EMBL" id="JBDJPC010000006">
    <property type="protein sequence ID" value="KAL1497284.1"/>
    <property type="molecule type" value="Genomic_DNA"/>
</dbReference>
<dbReference type="InterPro" id="IPR031424">
    <property type="entry name" value="QVR-like"/>
</dbReference>
<feature type="chain" id="PRO_5044866929" description="Protein sleepless" evidence="10">
    <location>
        <begin position="23"/>
        <end position="166"/>
    </location>
</feature>
<proteinExistence type="predicted"/>
<evidence type="ECO:0000256" key="8">
    <source>
        <dbReference type="ARBA" id="ARBA00023288"/>
    </source>
</evidence>
<evidence type="ECO:0000256" key="3">
    <source>
        <dbReference type="ARBA" id="ARBA00022692"/>
    </source>
</evidence>
<evidence type="ECO:0000313" key="12">
    <source>
        <dbReference type="Proteomes" id="UP001566132"/>
    </source>
</evidence>
<dbReference type="PANTHER" id="PTHR33562:SF29">
    <property type="entry name" value="PROTEIN SLEEPLESS"/>
    <property type="match status" value="1"/>
</dbReference>
<gene>
    <name evidence="11" type="ORF">ABEB36_008276</name>
</gene>
<accession>A0ABD1ELA8</accession>
<reference evidence="11 12" key="1">
    <citation type="submission" date="2024-05" db="EMBL/GenBank/DDBJ databases">
        <title>Genetic variation in Jamaican populations of the coffee berry borer (Hypothenemus hampei).</title>
        <authorList>
            <person name="Errbii M."/>
            <person name="Myrie A."/>
        </authorList>
    </citation>
    <scope>NUCLEOTIDE SEQUENCE [LARGE SCALE GENOMIC DNA]</scope>
    <source>
        <strain evidence="11">JA-Hopewell-2020-01-JO</strain>
        <tissue evidence="11">Whole body</tissue>
    </source>
</reference>
<evidence type="ECO:0000256" key="6">
    <source>
        <dbReference type="ARBA" id="ARBA00023136"/>
    </source>
</evidence>
<evidence type="ECO:0000256" key="4">
    <source>
        <dbReference type="ARBA" id="ARBA00022729"/>
    </source>
</evidence>
<dbReference type="InterPro" id="IPR050975">
    <property type="entry name" value="Sleep_regulator"/>
</dbReference>
<evidence type="ECO:0000256" key="2">
    <source>
        <dbReference type="ARBA" id="ARBA00022622"/>
    </source>
</evidence>
<keyword evidence="5 9" id="KW-1133">Transmembrane helix</keyword>
<dbReference type="PANTHER" id="PTHR33562">
    <property type="entry name" value="ATILLA, ISOFORM B-RELATED-RELATED"/>
    <property type="match status" value="1"/>
</dbReference>
<dbReference type="AlphaFoldDB" id="A0ABD1ELA8"/>
<organism evidence="11 12">
    <name type="scientific">Hypothenemus hampei</name>
    <name type="common">Coffee berry borer</name>
    <dbReference type="NCBI Taxonomy" id="57062"/>
    <lineage>
        <taxon>Eukaryota</taxon>
        <taxon>Metazoa</taxon>
        <taxon>Ecdysozoa</taxon>
        <taxon>Arthropoda</taxon>
        <taxon>Hexapoda</taxon>
        <taxon>Insecta</taxon>
        <taxon>Pterygota</taxon>
        <taxon>Neoptera</taxon>
        <taxon>Endopterygota</taxon>
        <taxon>Coleoptera</taxon>
        <taxon>Polyphaga</taxon>
        <taxon>Cucujiformia</taxon>
        <taxon>Curculionidae</taxon>
        <taxon>Scolytinae</taxon>
        <taxon>Hypothenemus</taxon>
    </lineage>
</organism>
<dbReference type="Pfam" id="PF17064">
    <property type="entry name" value="QVR"/>
    <property type="match status" value="1"/>
</dbReference>
<keyword evidence="4 10" id="KW-0732">Signal</keyword>
<sequence length="166" mass="18866">MCWLWVLFFLVVFSTQSPGGNALKCYLCSTKTNETGCLYPESYDMPLVHCDQTALARTKDLATAIDDSYRKIFEVDTTAMSRHIDLDCLKVAVKLGNRVHTFRGCQLAEQTSLDICNKIQIIDTEFLKRQHCSRCSADRCNSSNKNVVFFFTNVVLFVVVLFVINI</sequence>
<evidence type="ECO:0008006" key="13">
    <source>
        <dbReference type="Google" id="ProtNLM"/>
    </source>
</evidence>
<dbReference type="Proteomes" id="UP001566132">
    <property type="component" value="Unassembled WGS sequence"/>
</dbReference>
<evidence type="ECO:0000256" key="10">
    <source>
        <dbReference type="SAM" id="SignalP"/>
    </source>
</evidence>
<keyword evidence="6 9" id="KW-0472">Membrane</keyword>
<comment type="subcellular location">
    <subcellularLocation>
        <location evidence="1">Membrane</location>
        <topology evidence="1">Lipid-anchor</topology>
        <topology evidence="1">GPI-anchor</topology>
    </subcellularLocation>
</comment>
<evidence type="ECO:0000256" key="5">
    <source>
        <dbReference type="ARBA" id="ARBA00022989"/>
    </source>
</evidence>
<name>A0ABD1ELA8_HYPHA</name>
<keyword evidence="7" id="KW-0325">Glycoprotein</keyword>